<dbReference type="RefSeq" id="WP_273630735.1">
    <property type="nucleotide sequence ID" value="NZ_CP117167.1"/>
</dbReference>
<name>A0ABY7T7L0_9SPHI</name>
<evidence type="ECO:0000313" key="3">
    <source>
        <dbReference type="Proteomes" id="UP001216139"/>
    </source>
</evidence>
<organism evidence="2 3">
    <name type="scientific">Mucilaginibacter jinjuensis</name>
    <dbReference type="NCBI Taxonomy" id="1176721"/>
    <lineage>
        <taxon>Bacteria</taxon>
        <taxon>Pseudomonadati</taxon>
        <taxon>Bacteroidota</taxon>
        <taxon>Sphingobacteriia</taxon>
        <taxon>Sphingobacteriales</taxon>
        <taxon>Sphingobacteriaceae</taxon>
        <taxon>Mucilaginibacter</taxon>
    </lineage>
</organism>
<evidence type="ECO:0000256" key="1">
    <source>
        <dbReference type="SAM" id="Phobius"/>
    </source>
</evidence>
<feature type="transmembrane region" description="Helical" evidence="1">
    <location>
        <begin position="12"/>
        <end position="31"/>
    </location>
</feature>
<reference evidence="2 3" key="1">
    <citation type="submission" date="2023-02" db="EMBL/GenBank/DDBJ databases">
        <title>Genome sequence of Mucilaginibacter jinjuensis strain KACC 16571.</title>
        <authorList>
            <person name="Kim S."/>
            <person name="Heo J."/>
            <person name="Kwon S.-W."/>
        </authorList>
    </citation>
    <scope>NUCLEOTIDE SEQUENCE [LARGE SCALE GENOMIC DNA]</scope>
    <source>
        <strain evidence="2 3">KACC 16571</strain>
    </source>
</reference>
<evidence type="ECO:0000313" key="2">
    <source>
        <dbReference type="EMBL" id="WCT12470.1"/>
    </source>
</evidence>
<dbReference type="Proteomes" id="UP001216139">
    <property type="component" value="Chromosome"/>
</dbReference>
<keyword evidence="1" id="KW-0472">Membrane</keyword>
<feature type="transmembrane region" description="Helical" evidence="1">
    <location>
        <begin position="37"/>
        <end position="58"/>
    </location>
</feature>
<gene>
    <name evidence="2" type="ORF">PQO05_00810</name>
</gene>
<accession>A0ABY7T7L0</accession>
<keyword evidence="1" id="KW-1133">Transmembrane helix</keyword>
<dbReference type="EMBL" id="CP117167">
    <property type="protein sequence ID" value="WCT12470.1"/>
    <property type="molecule type" value="Genomic_DNA"/>
</dbReference>
<sequence>MEYKSSINPLHYKYIITILVLAIIVLMIFFFTKDKTLVDYVSFGATLSSLILAILAIIQGFVSNNSLSDTISDLKRSSIQIENNSTDLTTLMAEFDKKFKEVPDQLKTISMKYDEFLALITPNTQPPGTPLNFSLESVTSIVNNNSPIGNLALYAAYLSATKDKAFDFSKLISDDDEYKYYIIGNLVAYKSIGLFKIKSEGYMITISDVKPEMNVIIDKVETLKTQNPKGFDYKEIKDRIDNMFN</sequence>
<keyword evidence="1" id="KW-0812">Transmembrane</keyword>
<proteinExistence type="predicted"/>
<keyword evidence="3" id="KW-1185">Reference proteome</keyword>
<protein>
    <submittedName>
        <fullName evidence="2">Uncharacterized protein</fullName>
    </submittedName>
</protein>